<dbReference type="InterPro" id="IPR000182">
    <property type="entry name" value="GNAT_dom"/>
</dbReference>
<sequence length="166" mass="19334">MRLRIGELKDLDLIYSIKCKALKHYKDFGISWNENYPTRDTFKSDIDKRELFVLEKNKNEILGIVVINRTEEKAYDDLPWTFNDDYVVLHRVLVNPAFSGKGYGKYLIQKVLEYAKEDGIKAIRLDTNTKNILGQKLYKSQGFNIVGEISLPDKDGSFYCLEKILE</sequence>
<proteinExistence type="predicted"/>
<dbReference type="PANTHER" id="PTHR43617:SF20">
    <property type="entry name" value="N-ALPHA-ACETYLTRANSFERASE RIMI"/>
    <property type="match status" value="1"/>
</dbReference>
<dbReference type="Pfam" id="PF00583">
    <property type="entry name" value="Acetyltransf_1"/>
    <property type="match status" value="1"/>
</dbReference>
<dbReference type="OrthoDB" id="9796381at2"/>
<feature type="domain" description="N-acetyltransferase" evidence="1">
    <location>
        <begin position="1"/>
        <end position="166"/>
    </location>
</feature>
<dbReference type="GeneID" id="42774705"/>
<evidence type="ECO:0000313" key="3">
    <source>
        <dbReference type="Proteomes" id="UP000092714"/>
    </source>
</evidence>
<dbReference type="PROSITE" id="PS51186">
    <property type="entry name" value="GNAT"/>
    <property type="match status" value="1"/>
</dbReference>
<gene>
    <name evidence="2" type="ORF">CP373A1_09745</name>
</gene>
<dbReference type="InterPro" id="IPR016181">
    <property type="entry name" value="Acyl_CoA_acyltransferase"/>
</dbReference>
<comment type="caution">
    <text evidence="2">The sequence shown here is derived from an EMBL/GenBank/DDBJ whole genome shotgun (WGS) entry which is preliminary data.</text>
</comment>
<evidence type="ECO:0000313" key="2">
    <source>
        <dbReference type="EMBL" id="OBY10779.1"/>
    </source>
</evidence>
<protein>
    <recommendedName>
        <fullName evidence="1">N-acetyltransferase domain-containing protein</fullName>
    </recommendedName>
</protein>
<dbReference type="Gene3D" id="3.40.630.30">
    <property type="match status" value="1"/>
</dbReference>
<reference evidence="2 3" key="1">
    <citation type="submission" date="2016-06" db="EMBL/GenBank/DDBJ databases">
        <authorList>
            <person name="Kjaerup R.B."/>
            <person name="Dalgaard T.S."/>
            <person name="Juul-Madsen H.R."/>
        </authorList>
    </citation>
    <scope>NUCLEOTIDE SEQUENCE [LARGE SCALE GENOMIC DNA]</scope>
    <source>
        <strain evidence="2 3">373-A1</strain>
    </source>
</reference>
<dbReference type="AlphaFoldDB" id="A0A174QQ21"/>
<dbReference type="SUPFAM" id="SSF55729">
    <property type="entry name" value="Acyl-CoA N-acyltransferases (Nat)"/>
    <property type="match status" value="1"/>
</dbReference>
<accession>A0A174QQ21</accession>
<dbReference type="PANTHER" id="PTHR43617">
    <property type="entry name" value="L-AMINO ACID N-ACETYLTRANSFERASE"/>
    <property type="match status" value="1"/>
</dbReference>
<organism evidence="2 3">
    <name type="scientific">Clostridium paraputrificum</name>
    <dbReference type="NCBI Taxonomy" id="29363"/>
    <lineage>
        <taxon>Bacteria</taxon>
        <taxon>Bacillati</taxon>
        <taxon>Bacillota</taxon>
        <taxon>Clostridia</taxon>
        <taxon>Eubacteriales</taxon>
        <taxon>Clostridiaceae</taxon>
        <taxon>Clostridium</taxon>
    </lineage>
</organism>
<dbReference type="RefSeq" id="WP_027096867.1">
    <property type="nucleotide sequence ID" value="NZ_CABHIH010000002.1"/>
</dbReference>
<keyword evidence="3" id="KW-1185">Reference proteome</keyword>
<dbReference type="EMBL" id="MAPZ01000019">
    <property type="protein sequence ID" value="OBY10779.1"/>
    <property type="molecule type" value="Genomic_DNA"/>
</dbReference>
<dbReference type="GO" id="GO:0008999">
    <property type="term" value="F:protein-N-terminal-alanine acetyltransferase activity"/>
    <property type="evidence" value="ECO:0007669"/>
    <property type="project" value="TreeGrafter"/>
</dbReference>
<dbReference type="Proteomes" id="UP000092714">
    <property type="component" value="Unassembled WGS sequence"/>
</dbReference>
<name>A0A174QQ21_9CLOT</name>
<dbReference type="InterPro" id="IPR050276">
    <property type="entry name" value="MshD_Acetyltransferase"/>
</dbReference>
<dbReference type="CDD" id="cd04301">
    <property type="entry name" value="NAT_SF"/>
    <property type="match status" value="1"/>
</dbReference>
<evidence type="ECO:0000259" key="1">
    <source>
        <dbReference type="PROSITE" id="PS51186"/>
    </source>
</evidence>
<dbReference type="eggNOG" id="COG0456">
    <property type="taxonomic scope" value="Bacteria"/>
</dbReference>